<evidence type="ECO:0000313" key="1">
    <source>
        <dbReference type="EMBL" id="EDM10068.1"/>
    </source>
</evidence>
<reference evidence="2" key="1">
    <citation type="submission" date="2005-09" db="EMBL/GenBank/DDBJ databases">
        <authorList>
            <person name="Mural R.J."/>
            <person name="Li P.W."/>
            <person name="Adams M.D."/>
            <person name="Amanatides P.G."/>
            <person name="Baden-Tillson H."/>
            <person name="Barnstead M."/>
            <person name="Chin S.H."/>
            <person name="Dew I."/>
            <person name="Evans C.A."/>
            <person name="Ferriera S."/>
            <person name="Flanigan M."/>
            <person name="Fosler C."/>
            <person name="Glodek A."/>
            <person name="Gu Z."/>
            <person name="Holt R.A."/>
            <person name="Jennings D."/>
            <person name="Kraft C.L."/>
            <person name="Lu F."/>
            <person name="Nguyen T."/>
            <person name="Nusskern D.R."/>
            <person name="Pfannkoch C.M."/>
            <person name="Sitter C."/>
            <person name="Sutton G.G."/>
            <person name="Venter J.C."/>
            <person name="Wang Z."/>
            <person name="Woodage T."/>
            <person name="Zheng X.H."/>
            <person name="Zhong F."/>
        </authorList>
    </citation>
    <scope>NUCLEOTIDE SEQUENCE [LARGE SCALE GENOMIC DNA]</scope>
    <source>
        <strain>BN</strain>
        <strain evidence="2">Sprague-Dawley</strain>
    </source>
</reference>
<evidence type="ECO:0000313" key="2">
    <source>
        <dbReference type="Proteomes" id="UP000234681"/>
    </source>
</evidence>
<accession>A6I4W0</accession>
<dbReference type="AlphaFoldDB" id="A6I4W0"/>
<dbReference type="Proteomes" id="UP000234681">
    <property type="component" value="Chromosome 2"/>
</dbReference>
<proteinExistence type="predicted"/>
<organism evidence="1 2">
    <name type="scientific">Rattus norvegicus</name>
    <name type="common">Rat</name>
    <dbReference type="NCBI Taxonomy" id="10116"/>
    <lineage>
        <taxon>Eukaryota</taxon>
        <taxon>Metazoa</taxon>
        <taxon>Chordata</taxon>
        <taxon>Craniata</taxon>
        <taxon>Vertebrata</taxon>
        <taxon>Euteleostomi</taxon>
        <taxon>Mammalia</taxon>
        <taxon>Eutheria</taxon>
        <taxon>Euarchontoglires</taxon>
        <taxon>Glires</taxon>
        <taxon>Rodentia</taxon>
        <taxon>Myomorpha</taxon>
        <taxon>Muroidea</taxon>
        <taxon>Muridae</taxon>
        <taxon>Murinae</taxon>
        <taxon>Rattus</taxon>
    </lineage>
</organism>
<gene>
    <name evidence="1" type="ORF">rCG_44867</name>
</gene>
<dbReference type="EMBL" id="CH473955">
    <property type="protein sequence ID" value="EDM10068.1"/>
    <property type="molecule type" value="Genomic_DNA"/>
</dbReference>
<name>A6I4W0_RAT</name>
<sequence>MCNTQGVASLSFFLSMRATLSCFLRAAGVI</sequence>
<protein>
    <submittedName>
        <fullName evidence="1">RCG44867</fullName>
    </submittedName>
</protein>